<dbReference type="Proteomes" id="UP000579153">
    <property type="component" value="Unassembled WGS sequence"/>
</dbReference>
<name>A0A7W9LFL5_9ACTN</name>
<dbReference type="AlphaFoldDB" id="A0A7W9LFL5"/>
<dbReference type="RefSeq" id="WP_185075195.1">
    <property type="nucleotide sequence ID" value="NZ_JACHMB010000001.1"/>
</dbReference>
<gene>
    <name evidence="1" type="ORF">HD596_008765</name>
</gene>
<organism evidence="1 2">
    <name type="scientific">Nonomuraea jabiensis</name>
    <dbReference type="NCBI Taxonomy" id="882448"/>
    <lineage>
        <taxon>Bacteria</taxon>
        <taxon>Bacillati</taxon>
        <taxon>Actinomycetota</taxon>
        <taxon>Actinomycetes</taxon>
        <taxon>Streptosporangiales</taxon>
        <taxon>Streptosporangiaceae</taxon>
        <taxon>Nonomuraea</taxon>
    </lineage>
</organism>
<keyword evidence="2" id="KW-1185">Reference proteome</keyword>
<dbReference type="EMBL" id="JACHMB010000001">
    <property type="protein sequence ID" value="MBB5782009.1"/>
    <property type="molecule type" value="Genomic_DNA"/>
</dbReference>
<evidence type="ECO:0000313" key="2">
    <source>
        <dbReference type="Proteomes" id="UP000579153"/>
    </source>
</evidence>
<protein>
    <submittedName>
        <fullName evidence="1">Uncharacterized protein</fullName>
    </submittedName>
</protein>
<reference evidence="1 2" key="1">
    <citation type="submission" date="2020-08" db="EMBL/GenBank/DDBJ databases">
        <title>Sequencing the genomes of 1000 actinobacteria strains.</title>
        <authorList>
            <person name="Klenk H.-P."/>
        </authorList>
    </citation>
    <scope>NUCLEOTIDE SEQUENCE [LARGE SCALE GENOMIC DNA]</scope>
    <source>
        <strain evidence="1 2">DSM 45507</strain>
    </source>
</reference>
<accession>A0A7W9LFL5</accession>
<proteinExistence type="predicted"/>
<evidence type="ECO:0000313" key="1">
    <source>
        <dbReference type="EMBL" id="MBB5782009.1"/>
    </source>
</evidence>
<sequence length="53" mass="5893">MLNKLAETTVHVGEFVREFGEQNWVDMDEDETADWRKVLADREAAAAATSAAP</sequence>
<comment type="caution">
    <text evidence="1">The sequence shown here is derived from an EMBL/GenBank/DDBJ whole genome shotgun (WGS) entry which is preliminary data.</text>
</comment>